<accession>A0A090X943</accession>
<evidence type="ECO:0000256" key="2">
    <source>
        <dbReference type="ARBA" id="ARBA00022525"/>
    </source>
</evidence>
<evidence type="ECO:0000313" key="7">
    <source>
        <dbReference type="EMBL" id="JAC92384.1"/>
    </source>
</evidence>
<reference evidence="7" key="1">
    <citation type="journal article" date="2015" name="PLoS Negl. Trop. Dis.">
        <title>Deep Sequencing Analysis of the Ixodes ricinus Haemocytome.</title>
        <authorList>
            <person name="Kotsyfakis M."/>
            <person name="Kopacek P."/>
            <person name="Franta Z."/>
            <person name="Pedra J.H."/>
            <person name="Ribeiro J.M."/>
        </authorList>
    </citation>
    <scope>NUCLEOTIDE SEQUENCE</scope>
</reference>
<feature type="signal peptide" evidence="6">
    <location>
        <begin position="1"/>
        <end position="20"/>
    </location>
</feature>
<evidence type="ECO:0000256" key="6">
    <source>
        <dbReference type="SAM" id="SignalP"/>
    </source>
</evidence>
<keyword evidence="4" id="KW-0325">Glycoprotein</keyword>
<dbReference type="EMBL" id="GBIH01002326">
    <property type="protein sequence ID" value="JAC92384.1"/>
    <property type="molecule type" value="mRNA"/>
</dbReference>
<feature type="chain" id="PRO_5001868969" evidence="6">
    <location>
        <begin position="21"/>
        <end position="130"/>
    </location>
</feature>
<organism evidence="7">
    <name type="scientific">Ixodes ricinus</name>
    <name type="common">Common tick</name>
    <name type="synonym">Acarus ricinus</name>
    <dbReference type="NCBI Taxonomy" id="34613"/>
    <lineage>
        <taxon>Eukaryota</taxon>
        <taxon>Metazoa</taxon>
        <taxon>Ecdysozoa</taxon>
        <taxon>Arthropoda</taxon>
        <taxon>Chelicerata</taxon>
        <taxon>Arachnida</taxon>
        <taxon>Acari</taxon>
        <taxon>Parasitiformes</taxon>
        <taxon>Ixodida</taxon>
        <taxon>Ixodoidea</taxon>
        <taxon>Ixodidae</taxon>
        <taxon>Ixodinae</taxon>
        <taxon>Ixodes</taxon>
    </lineage>
</organism>
<comment type="subcellular location">
    <subcellularLocation>
        <location evidence="1">Secreted</location>
    </subcellularLocation>
</comment>
<evidence type="ECO:0000256" key="3">
    <source>
        <dbReference type="ARBA" id="ARBA00022729"/>
    </source>
</evidence>
<dbReference type="InterPro" id="IPR021971">
    <property type="entry name" value="Salp15"/>
</dbReference>
<comment type="similarity">
    <text evidence="5">Belongs to the salp15 family.</text>
</comment>
<sequence length="130" mass="14096">MQFVLFTAVLILQALQIVISDSPKVSMDGYVDKSKSQMAPICRAALEEQLKARCRPPGFYEGAGEVTNFDGCSFKCKLTRGNTEISQQVKLENGIPCGPNGEKCKHGKCVGGGTSRITCRVTFVPKSGYE</sequence>
<keyword evidence="3 6" id="KW-0732">Signal</keyword>
<evidence type="ECO:0000256" key="5">
    <source>
        <dbReference type="ARBA" id="ARBA00034321"/>
    </source>
</evidence>
<evidence type="ECO:0000256" key="1">
    <source>
        <dbReference type="ARBA" id="ARBA00004613"/>
    </source>
</evidence>
<dbReference type="AlphaFoldDB" id="A0A090X943"/>
<protein>
    <submittedName>
        <fullName evidence="7">Putative secreted salivary gland peptide</fullName>
    </submittedName>
</protein>
<dbReference type="Pfam" id="PF12115">
    <property type="entry name" value="Salp15"/>
    <property type="match status" value="1"/>
</dbReference>
<keyword evidence="2" id="KW-0964">Secreted</keyword>
<name>A0A090X943_IXORI</name>
<dbReference type="GO" id="GO:0005576">
    <property type="term" value="C:extracellular region"/>
    <property type="evidence" value="ECO:0007669"/>
    <property type="project" value="UniProtKB-SubCell"/>
</dbReference>
<proteinExistence type="evidence at transcript level"/>
<evidence type="ECO:0000256" key="4">
    <source>
        <dbReference type="ARBA" id="ARBA00023180"/>
    </source>
</evidence>